<reference evidence="2" key="1">
    <citation type="submission" date="2021-01" db="EMBL/GenBank/DDBJ databases">
        <authorList>
            <person name="Corre E."/>
            <person name="Pelletier E."/>
            <person name="Niang G."/>
            <person name="Scheremetjew M."/>
            <person name="Finn R."/>
            <person name="Kale V."/>
            <person name="Holt S."/>
            <person name="Cochrane G."/>
            <person name="Meng A."/>
            <person name="Brown T."/>
            <person name="Cohen L."/>
        </authorList>
    </citation>
    <scope>NUCLEOTIDE SEQUENCE</scope>
    <source>
        <strain evidence="2">SAG 11-49</strain>
    </source>
</reference>
<feature type="domain" description="NADP-dependent oxidoreductase" evidence="1">
    <location>
        <begin position="24"/>
        <end position="290"/>
    </location>
</feature>
<dbReference type="Pfam" id="PF00248">
    <property type="entry name" value="Aldo_ket_red"/>
    <property type="match status" value="1"/>
</dbReference>
<dbReference type="InterPro" id="IPR044479">
    <property type="entry name" value="LGALDH-like"/>
</dbReference>
<dbReference type="AlphaFoldDB" id="A0A7S0WRT9"/>
<evidence type="ECO:0000259" key="1">
    <source>
        <dbReference type="Pfam" id="PF00248"/>
    </source>
</evidence>
<dbReference type="GO" id="GO:0005829">
    <property type="term" value="C:cytosol"/>
    <property type="evidence" value="ECO:0007669"/>
    <property type="project" value="TreeGrafter"/>
</dbReference>
<proteinExistence type="predicted"/>
<dbReference type="SUPFAM" id="SSF51430">
    <property type="entry name" value="NAD(P)-linked oxidoreductase"/>
    <property type="match status" value="1"/>
</dbReference>
<dbReference type="CDD" id="cd19163">
    <property type="entry name" value="AKR_galDH"/>
    <property type="match status" value="1"/>
</dbReference>
<dbReference type="Gene3D" id="3.20.20.100">
    <property type="entry name" value="NADP-dependent oxidoreductase domain"/>
    <property type="match status" value="1"/>
</dbReference>
<accession>A0A7S0WRT9</accession>
<gene>
    <name evidence="2" type="ORF">CLEI1391_LOCUS9739</name>
</gene>
<protein>
    <recommendedName>
        <fullName evidence="1">NADP-dependent oxidoreductase domain-containing protein</fullName>
    </recommendedName>
</protein>
<evidence type="ECO:0000313" key="2">
    <source>
        <dbReference type="EMBL" id="CAD8680722.1"/>
    </source>
</evidence>
<dbReference type="PANTHER" id="PTHR42686">
    <property type="entry name" value="GH17980P-RELATED"/>
    <property type="match status" value="1"/>
</dbReference>
<organism evidence="2">
    <name type="scientific">Chlamydomonas leiostraca</name>
    <dbReference type="NCBI Taxonomy" id="1034604"/>
    <lineage>
        <taxon>Eukaryota</taxon>
        <taxon>Viridiplantae</taxon>
        <taxon>Chlorophyta</taxon>
        <taxon>core chlorophytes</taxon>
        <taxon>Chlorophyceae</taxon>
        <taxon>CS clade</taxon>
        <taxon>Chlamydomonadales</taxon>
        <taxon>Chlamydomonadaceae</taxon>
        <taxon>Chlamydomonas</taxon>
    </lineage>
</organism>
<sequence>MATPSHGALPMRTLGRTGLQVSVLGFGASGLGGAFRPIDEGVGIQAVLAAHKAGINYFDTSPFYGLTRSEQVLGQALKDIPKDSFVLSSKVGRYGDNEFDFSAARVTASVTESLQRLQVPHLDIVLCHDIEFGDVEQVVSEALPALHALKARGLVKHVGFSCLPLALIKRVVQRCQPGDIDVVLSYCHNSLNDSSLLDLLPSLGDIGLISASPMSMGLLTPQGTPDWHPAPPAVKDACAKAVAHAASRGSYLPRLALAHSVAHPRVASTLVGMVTPEEVAQNVEAVSRALGVVDDPHAELDAQVLAEVQQILAPVHNVTWPSGRPDNN</sequence>
<dbReference type="InterPro" id="IPR020471">
    <property type="entry name" value="AKR"/>
</dbReference>
<name>A0A7S0WRT9_9CHLO</name>
<dbReference type="EMBL" id="HBFB01017382">
    <property type="protein sequence ID" value="CAD8680722.1"/>
    <property type="molecule type" value="Transcribed_RNA"/>
</dbReference>
<dbReference type="PANTHER" id="PTHR42686:SF1">
    <property type="entry name" value="GH17980P-RELATED"/>
    <property type="match status" value="1"/>
</dbReference>
<dbReference type="InterPro" id="IPR023210">
    <property type="entry name" value="NADP_OxRdtase_dom"/>
</dbReference>
<dbReference type="InterPro" id="IPR036812">
    <property type="entry name" value="NAD(P)_OxRdtase_dom_sf"/>
</dbReference>
<dbReference type="GO" id="GO:0010349">
    <property type="term" value="F:L-galactose dehydrogenase activity"/>
    <property type="evidence" value="ECO:0007669"/>
    <property type="project" value="InterPro"/>
</dbReference>